<evidence type="ECO:0000313" key="1">
    <source>
        <dbReference type="EMBL" id="MBV2129031.1"/>
    </source>
</evidence>
<dbReference type="RefSeq" id="WP_217668663.1">
    <property type="nucleotide sequence ID" value="NZ_JAHRID010000003.1"/>
</dbReference>
<name>A0ABS6MJN7_9GAMM</name>
<keyword evidence="2" id="KW-1185">Reference proteome</keyword>
<dbReference type="EMBL" id="JAHRID010000003">
    <property type="protein sequence ID" value="MBV2129031.1"/>
    <property type="molecule type" value="Genomic_DNA"/>
</dbReference>
<evidence type="ECO:0008006" key="3">
    <source>
        <dbReference type="Google" id="ProtNLM"/>
    </source>
</evidence>
<evidence type="ECO:0000313" key="2">
    <source>
        <dbReference type="Proteomes" id="UP000704611"/>
    </source>
</evidence>
<dbReference type="Proteomes" id="UP000704611">
    <property type="component" value="Unassembled WGS sequence"/>
</dbReference>
<reference evidence="1 2" key="1">
    <citation type="submission" date="2021-06" db="EMBL/GenBank/DDBJ databases">
        <title>Rheinheimera indica sp. nov., isolated from deep-sea sediment.</title>
        <authorList>
            <person name="Wang Z."/>
            <person name="Zhang X.-Y."/>
        </authorList>
    </citation>
    <scope>NUCLEOTIDE SEQUENCE [LARGE SCALE GENOMIC DNA]</scope>
    <source>
        <strain evidence="1 2">SM2107</strain>
    </source>
</reference>
<sequence>MTYVWLTINLLATAATPITLGTNVTKVNDRANNQIQCIMQQQHQRYNLSYLPWRRAKHEVKQQRIDGYFTAMPDPDIANYASLSAPLFLENWYWFSRSNHNHQPNDSVRFGAVLGSHQADWFKANGYLLDVEVTTLAQLVQLLALQRIDVVLADQEDFVLMQQNLKLPEQQFKKRFFRYVALGVYFSNSFLEQQPDFLNRFNQQVHRCASSPFVLPDNEQQKITDMLLPAITALTQHVDLITAIQAQNALQQTTDAIKQYDELWVTEQDQQTSELADSMLASTLSKMLAQWQQNFHGIVTEVIVTDSQGANVAISALTSDYWQGDEAKFLSIFEQPRPFYLGPVEYDQSSRRFLTHLSMPVLQQQQHIGTIIVGINIEQALTERN</sequence>
<gene>
    <name evidence="1" type="ORF">KQY15_08000</name>
</gene>
<comment type="caution">
    <text evidence="1">The sequence shown here is derived from an EMBL/GenBank/DDBJ whole genome shotgun (WGS) entry which is preliminary data.</text>
</comment>
<proteinExistence type="predicted"/>
<accession>A0ABS6MJN7</accession>
<organism evidence="1 2">
    <name type="scientific">Arsukibacterium indicum</name>
    <dbReference type="NCBI Taxonomy" id="2848612"/>
    <lineage>
        <taxon>Bacteria</taxon>
        <taxon>Pseudomonadati</taxon>
        <taxon>Pseudomonadota</taxon>
        <taxon>Gammaproteobacteria</taxon>
        <taxon>Chromatiales</taxon>
        <taxon>Chromatiaceae</taxon>
        <taxon>Arsukibacterium</taxon>
    </lineage>
</organism>
<protein>
    <recommendedName>
        <fullName evidence="3">Cellulose-binding protein</fullName>
    </recommendedName>
</protein>